<evidence type="ECO:0000313" key="1">
    <source>
        <dbReference type="EMBL" id="KAK9162051.1"/>
    </source>
</evidence>
<dbReference type="EMBL" id="JBBNAF010000002">
    <property type="protein sequence ID" value="KAK9162051.1"/>
    <property type="molecule type" value="Genomic_DNA"/>
</dbReference>
<comment type="caution">
    <text evidence="1">The sequence shown here is derived from an EMBL/GenBank/DDBJ whole genome shotgun (WGS) entry which is preliminary data.</text>
</comment>
<accession>A0AAP0L0F1</accession>
<reference evidence="1 2" key="1">
    <citation type="submission" date="2024-01" db="EMBL/GenBank/DDBJ databases">
        <title>Genome assemblies of Stephania.</title>
        <authorList>
            <person name="Yang L."/>
        </authorList>
    </citation>
    <scope>NUCLEOTIDE SEQUENCE [LARGE SCALE GENOMIC DNA]</scope>
    <source>
        <strain evidence="1">YNDBR</strain>
        <tissue evidence="1">Leaf</tissue>
    </source>
</reference>
<dbReference type="AlphaFoldDB" id="A0AAP0L0F1"/>
<keyword evidence="2" id="KW-1185">Reference proteome</keyword>
<organism evidence="1 2">
    <name type="scientific">Stephania yunnanensis</name>
    <dbReference type="NCBI Taxonomy" id="152371"/>
    <lineage>
        <taxon>Eukaryota</taxon>
        <taxon>Viridiplantae</taxon>
        <taxon>Streptophyta</taxon>
        <taxon>Embryophyta</taxon>
        <taxon>Tracheophyta</taxon>
        <taxon>Spermatophyta</taxon>
        <taxon>Magnoliopsida</taxon>
        <taxon>Ranunculales</taxon>
        <taxon>Menispermaceae</taxon>
        <taxon>Menispermoideae</taxon>
        <taxon>Cissampelideae</taxon>
        <taxon>Stephania</taxon>
    </lineage>
</organism>
<evidence type="ECO:0000313" key="2">
    <source>
        <dbReference type="Proteomes" id="UP001420932"/>
    </source>
</evidence>
<sequence length="71" mass="8179">MPLAPRKWYPHHPRVKTLLAMPRACSSDPTVKKTPRARQDIHELLSMSKMNLEMHATHILRSIASISEYTT</sequence>
<proteinExistence type="predicted"/>
<name>A0AAP0L0F1_9MAGN</name>
<dbReference type="Proteomes" id="UP001420932">
    <property type="component" value="Unassembled WGS sequence"/>
</dbReference>
<protein>
    <submittedName>
        <fullName evidence="1">Uncharacterized protein</fullName>
    </submittedName>
</protein>
<gene>
    <name evidence="1" type="ORF">Syun_002953</name>
</gene>